<evidence type="ECO:0000313" key="2">
    <source>
        <dbReference type="Proteomes" id="UP000887159"/>
    </source>
</evidence>
<protein>
    <submittedName>
        <fullName evidence="1">Transposable element Tcb2 transposase</fullName>
    </submittedName>
</protein>
<gene>
    <name evidence="1" type="primary">X975_04033</name>
    <name evidence="1" type="ORF">TNCV_3087801</name>
</gene>
<organism evidence="1 2">
    <name type="scientific">Trichonephila clavipes</name>
    <name type="common">Golden silk orbweaver</name>
    <name type="synonym">Nephila clavipes</name>
    <dbReference type="NCBI Taxonomy" id="2585209"/>
    <lineage>
        <taxon>Eukaryota</taxon>
        <taxon>Metazoa</taxon>
        <taxon>Ecdysozoa</taxon>
        <taxon>Arthropoda</taxon>
        <taxon>Chelicerata</taxon>
        <taxon>Arachnida</taxon>
        <taxon>Araneae</taxon>
        <taxon>Araneomorphae</taxon>
        <taxon>Entelegynae</taxon>
        <taxon>Araneoidea</taxon>
        <taxon>Nephilidae</taxon>
        <taxon>Trichonephila</taxon>
    </lineage>
</organism>
<evidence type="ECO:0000313" key="1">
    <source>
        <dbReference type="EMBL" id="GFX94551.1"/>
    </source>
</evidence>
<keyword evidence="2" id="KW-1185">Reference proteome</keyword>
<reference evidence="1" key="1">
    <citation type="submission" date="2020-08" db="EMBL/GenBank/DDBJ databases">
        <title>Multicomponent nature underlies the extraordinary mechanical properties of spider dragline silk.</title>
        <authorList>
            <person name="Kono N."/>
            <person name="Nakamura H."/>
            <person name="Mori M."/>
            <person name="Yoshida Y."/>
            <person name="Ohtoshi R."/>
            <person name="Malay A.D."/>
            <person name="Moran D.A.P."/>
            <person name="Tomita M."/>
            <person name="Numata K."/>
            <person name="Arakawa K."/>
        </authorList>
    </citation>
    <scope>NUCLEOTIDE SEQUENCE</scope>
</reference>
<sequence length="86" mass="9843">MDVQRYGLPPHVLPLMQRLPGAIFEQDNVHSHTTRASQDCDHTVNTLPRPARSFDLSPIEHISDYLGWRVGHLMSLNELEAMLQQI</sequence>
<accession>A0A8X6RN49</accession>
<dbReference type="EMBL" id="BMAU01021178">
    <property type="protein sequence ID" value="GFX94551.1"/>
    <property type="molecule type" value="Genomic_DNA"/>
</dbReference>
<comment type="caution">
    <text evidence="1">The sequence shown here is derived from an EMBL/GenBank/DDBJ whole genome shotgun (WGS) entry which is preliminary data.</text>
</comment>
<dbReference type="AlphaFoldDB" id="A0A8X6RN49"/>
<proteinExistence type="predicted"/>
<dbReference type="InterPro" id="IPR036397">
    <property type="entry name" value="RNaseH_sf"/>
</dbReference>
<dbReference type="Gene3D" id="3.30.420.10">
    <property type="entry name" value="Ribonuclease H-like superfamily/Ribonuclease H"/>
    <property type="match status" value="1"/>
</dbReference>
<dbReference type="Proteomes" id="UP000887159">
    <property type="component" value="Unassembled WGS sequence"/>
</dbReference>
<dbReference type="GO" id="GO:0003676">
    <property type="term" value="F:nucleic acid binding"/>
    <property type="evidence" value="ECO:0007669"/>
    <property type="project" value="InterPro"/>
</dbReference>
<name>A0A8X6RN49_TRICX</name>